<dbReference type="PRINTS" id="PR00111">
    <property type="entry name" value="ABHYDROLASE"/>
</dbReference>
<protein>
    <recommendedName>
        <fullName evidence="8 9">Proline iminopeptidase</fullName>
        <shortName evidence="8">PIP</shortName>
        <ecNumber evidence="8 9">3.4.11.5</ecNumber>
    </recommendedName>
    <alternativeName>
        <fullName evidence="8">Prolyl aminopeptidase</fullName>
    </alternativeName>
</protein>
<evidence type="ECO:0000256" key="9">
    <source>
        <dbReference type="RuleBase" id="RU003421"/>
    </source>
</evidence>
<keyword evidence="12" id="KW-1185">Reference proteome</keyword>
<keyword evidence="6 8" id="KW-0645">Protease</keyword>
<comment type="similarity">
    <text evidence="3 8 9">Belongs to the peptidase S33 family.</text>
</comment>
<evidence type="ECO:0000256" key="1">
    <source>
        <dbReference type="ARBA" id="ARBA00001585"/>
    </source>
</evidence>
<name>A0ABY5J2J5_9BACT</name>
<sequence>MHQKYIYKKIEPYETGYLKVSNLHTIYYEISGNPDGIPIFHIHGGPGGGSGPDNRRMFNPQKFKIIVYDQRGCGMSTPFAEIKENTTHDLIRDIEKLRIHLKLDKISLFGGSWGTTLSLLYAIHYPQNVHKIILRGVYLGRQEDTHWLSQEGASKFYPIDFEKYISIINPSERNDLVTAYNKLLNHEDEAIALKAAQHWAQWEMALISVKRIKAKKDVDPKELLPIARIENHYFINKLFLNDDNFILNNIDKISHIPVDIVHGQLDMDCLPIQAYLLHKKLPNSRLFIIDGAGHTWREKGIAKKLVELTDEL</sequence>
<feature type="domain" description="AB hydrolase-1" evidence="10">
    <location>
        <begin position="38"/>
        <end position="294"/>
    </location>
</feature>
<organism evidence="11 12">
    <name type="scientific">Mycoplasmopsis equigenitalium</name>
    <dbReference type="NCBI Taxonomy" id="114883"/>
    <lineage>
        <taxon>Bacteria</taxon>
        <taxon>Bacillati</taxon>
        <taxon>Mycoplasmatota</taxon>
        <taxon>Mycoplasmoidales</taxon>
        <taxon>Metamycoplasmataceae</taxon>
        <taxon>Mycoplasmopsis</taxon>
    </lineage>
</organism>
<keyword evidence="4 8" id="KW-0031">Aminopeptidase</keyword>
<dbReference type="EMBL" id="CP101808">
    <property type="protein sequence ID" value="UUD36993.1"/>
    <property type="molecule type" value="Genomic_DNA"/>
</dbReference>
<evidence type="ECO:0000256" key="4">
    <source>
        <dbReference type="ARBA" id="ARBA00022438"/>
    </source>
</evidence>
<evidence type="ECO:0000256" key="3">
    <source>
        <dbReference type="ARBA" id="ARBA00010088"/>
    </source>
</evidence>
<comment type="subcellular location">
    <subcellularLocation>
        <location evidence="2 8">Cytoplasm</location>
    </subcellularLocation>
</comment>
<dbReference type="PIRSF" id="PIRSF006431">
    <property type="entry name" value="Pept_S33"/>
    <property type="match status" value="1"/>
</dbReference>
<evidence type="ECO:0000256" key="2">
    <source>
        <dbReference type="ARBA" id="ARBA00004496"/>
    </source>
</evidence>
<dbReference type="InterPro" id="IPR000073">
    <property type="entry name" value="AB_hydrolase_1"/>
</dbReference>
<keyword evidence="5 8" id="KW-0963">Cytoplasm</keyword>
<evidence type="ECO:0000313" key="12">
    <source>
        <dbReference type="Proteomes" id="UP001059576"/>
    </source>
</evidence>
<dbReference type="SUPFAM" id="SSF53474">
    <property type="entry name" value="alpha/beta-Hydrolases"/>
    <property type="match status" value="1"/>
</dbReference>
<dbReference type="EC" id="3.4.11.5" evidence="8 9"/>
<evidence type="ECO:0000256" key="5">
    <source>
        <dbReference type="ARBA" id="ARBA00022490"/>
    </source>
</evidence>
<dbReference type="PRINTS" id="PR00793">
    <property type="entry name" value="PROAMNOPTASE"/>
</dbReference>
<accession>A0ABY5J2J5</accession>
<evidence type="ECO:0000259" key="10">
    <source>
        <dbReference type="Pfam" id="PF00561"/>
    </source>
</evidence>
<dbReference type="GO" id="GO:0004177">
    <property type="term" value="F:aminopeptidase activity"/>
    <property type="evidence" value="ECO:0007669"/>
    <property type="project" value="UniProtKB-KW"/>
</dbReference>
<evidence type="ECO:0000256" key="8">
    <source>
        <dbReference type="PIRNR" id="PIRNR006431"/>
    </source>
</evidence>
<reference evidence="11" key="1">
    <citation type="submission" date="2022-07" db="EMBL/GenBank/DDBJ databases">
        <title>Complete genome of Mycoplasma equigenitalium type strain T37.</title>
        <authorList>
            <person name="Spergser J."/>
        </authorList>
    </citation>
    <scope>NUCLEOTIDE SEQUENCE</scope>
    <source>
        <strain evidence="11">T37</strain>
    </source>
</reference>
<dbReference type="PANTHER" id="PTHR43722">
    <property type="entry name" value="PROLINE IMINOPEPTIDASE"/>
    <property type="match status" value="1"/>
</dbReference>
<dbReference type="RefSeq" id="WP_129722584.1">
    <property type="nucleotide sequence ID" value="NZ_CP101808.1"/>
</dbReference>
<evidence type="ECO:0000313" key="11">
    <source>
        <dbReference type="EMBL" id="UUD36993.1"/>
    </source>
</evidence>
<evidence type="ECO:0000256" key="7">
    <source>
        <dbReference type="ARBA" id="ARBA00022801"/>
    </source>
</evidence>
<comment type="catalytic activity">
    <reaction evidence="1 8 9">
        <text>Release of N-terminal proline from a peptide.</text>
        <dbReference type="EC" id="3.4.11.5"/>
    </reaction>
</comment>
<proteinExistence type="inferred from homology"/>
<dbReference type="Proteomes" id="UP001059576">
    <property type="component" value="Chromosome"/>
</dbReference>
<dbReference type="Gene3D" id="3.40.50.1820">
    <property type="entry name" value="alpha/beta hydrolase"/>
    <property type="match status" value="1"/>
</dbReference>
<dbReference type="InterPro" id="IPR005944">
    <property type="entry name" value="Pro_iminopeptidase"/>
</dbReference>
<evidence type="ECO:0000256" key="6">
    <source>
        <dbReference type="ARBA" id="ARBA00022670"/>
    </source>
</evidence>
<dbReference type="PANTHER" id="PTHR43722:SF1">
    <property type="entry name" value="PROLINE IMINOPEPTIDASE"/>
    <property type="match status" value="1"/>
</dbReference>
<dbReference type="InterPro" id="IPR002410">
    <property type="entry name" value="Peptidase_S33"/>
</dbReference>
<gene>
    <name evidence="11" type="primary">pip</name>
    <name evidence="11" type="ORF">NPA09_00220</name>
</gene>
<dbReference type="Pfam" id="PF00561">
    <property type="entry name" value="Abhydrolase_1"/>
    <property type="match status" value="1"/>
</dbReference>
<dbReference type="InterPro" id="IPR029058">
    <property type="entry name" value="AB_hydrolase_fold"/>
</dbReference>
<keyword evidence="7 8" id="KW-0378">Hydrolase</keyword>
<dbReference type="NCBIfam" id="TIGR01249">
    <property type="entry name" value="pro_imino_pep_1"/>
    <property type="match status" value="1"/>
</dbReference>